<name>A0A820CPY4_9BILA</name>
<feature type="coiled-coil region" evidence="1">
    <location>
        <begin position="8"/>
        <end position="67"/>
    </location>
</feature>
<protein>
    <submittedName>
        <fullName evidence="2">Uncharacterized protein</fullName>
    </submittedName>
</protein>
<reference evidence="2" key="1">
    <citation type="submission" date="2021-02" db="EMBL/GenBank/DDBJ databases">
        <authorList>
            <person name="Nowell W R."/>
        </authorList>
    </citation>
    <scope>NUCLEOTIDE SEQUENCE</scope>
</reference>
<evidence type="ECO:0000256" key="1">
    <source>
        <dbReference type="SAM" id="Coils"/>
    </source>
</evidence>
<evidence type="ECO:0000313" key="2">
    <source>
        <dbReference type="EMBL" id="CAF4211804.1"/>
    </source>
</evidence>
<accession>A0A820CPY4</accession>
<sequence length="138" mass="17323">SNLPNDTLQRLRQEIEHLKERFAETIIELETRTTFIKKTIKSIEDALRSLDEQMIKFETQYEERERRKRQREREWHLFIDEINLLQDKLNRFKQRKINTQDSIEEQIHFIRMQNQELDQYQYQYDLSHLKQHRQTMCR</sequence>
<feature type="non-terminal residue" evidence="2">
    <location>
        <position position="138"/>
    </location>
</feature>
<dbReference type="EMBL" id="CAJOAX010023330">
    <property type="protein sequence ID" value="CAF4211804.1"/>
    <property type="molecule type" value="Genomic_DNA"/>
</dbReference>
<organism evidence="2 3">
    <name type="scientific">Rotaria sordida</name>
    <dbReference type="NCBI Taxonomy" id="392033"/>
    <lineage>
        <taxon>Eukaryota</taxon>
        <taxon>Metazoa</taxon>
        <taxon>Spiralia</taxon>
        <taxon>Gnathifera</taxon>
        <taxon>Rotifera</taxon>
        <taxon>Eurotatoria</taxon>
        <taxon>Bdelloidea</taxon>
        <taxon>Philodinida</taxon>
        <taxon>Philodinidae</taxon>
        <taxon>Rotaria</taxon>
    </lineage>
</organism>
<gene>
    <name evidence="2" type="ORF">OTI717_LOCUS39015</name>
</gene>
<dbReference type="AlphaFoldDB" id="A0A820CPY4"/>
<evidence type="ECO:0000313" key="3">
    <source>
        <dbReference type="Proteomes" id="UP000663823"/>
    </source>
</evidence>
<proteinExistence type="predicted"/>
<keyword evidence="1" id="KW-0175">Coiled coil</keyword>
<dbReference type="Proteomes" id="UP000663823">
    <property type="component" value="Unassembled WGS sequence"/>
</dbReference>
<comment type="caution">
    <text evidence="2">The sequence shown here is derived from an EMBL/GenBank/DDBJ whole genome shotgun (WGS) entry which is preliminary data.</text>
</comment>